<evidence type="ECO:0000256" key="1">
    <source>
        <dbReference type="SAM" id="SignalP"/>
    </source>
</evidence>
<keyword evidence="3" id="KW-1185">Reference proteome</keyword>
<accession>A0AAD9HTJ9</accession>
<dbReference type="Proteomes" id="UP001232148">
    <property type="component" value="Unassembled WGS sequence"/>
</dbReference>
<dbReference type="EMBL" id="MU842812">
    <property type="protein sequence ID" value="KAK2034853.1"/>
    <property type="molecule type" value="Genomic_DNA"/>
</dbReference>
<evidence type="ECO:0000313" key="3">
    <source>
        <dbReference type="Proteomes" id="UP001232148"/>
    </source>
</evidence>
<evidence type="ECO:0000313" key="2">
    <source>
        <dbReference type="EMBL" id="KAK2034853.1"/>
    </source>
</evidence>
<feature type="chain" id="PRO_5042052068" evidence="1">
    <location>
        <begin position="28"/>
        <end position="304"/>
    </location>
</feature>
<sequence>MYWTIPNRLAVLAAVLLLHGRLLICAAADTGVKSIFLFKDVLQSNTTALKTSGFDTLVVFRIGVLDNGDLVYYSTGDAGEAVDAPVVTNGTYVGGAALADKIRSFKTGTTNIDRVEVSLVSHDATFQNIRDLMGADGPGPGTVLYRSFEVLRAEWRLDAFNNDDEGVYDVPSTVGFARMLGAIGYRYSAAPYTNSGFWAAVKREVDAAAPGLFDRVYLQVYDGGAGNDPGAWQAALGLKVVPLVWVVNDAKPSQGVTAEQARQRFAGWSAQHAVAGGGYWNDYDIEKMGSSYEDYAAALASVFQ</sequence>
<keyword evidence="1" id="KW-0732">Signal</keyword>
<protein>
    <submittedName>
        <fullName evidence="2">Coagulation factor 5/8 type domain-containing protein</fullName>
    </submittedName>
</protein>
<comment type="caution">
    <text evidence="2">The sequence shown here is derived from an EMBL/GenBank/DDBJ whole genome shotgun (WGS) entry which is preliminary data.</text>
</comment>
<organism evidence="2 3">
    <name type="scientific">Colletotrichum zoysiae</name>
    <dbReference type="NCBI Taxonomy" id="1216348"/>
    <lineage>
        <taxon>Eukaryota</taxon>
        <taxon>Fungi</taxon>
        <taxon>Dikarya</taxon>
        <taxon>Ascomycota</taxon>
        <taxon>Pezizomycotina</taxon>
        <taxon>Sordariomycetes</taxon>
        <taxon>Hypocreomycetidae</taxon>
        <taxon>Glomerellales</taxon>
        <taxon>Glomerellaceae</taxon>
        <taxon>Colletotrichum</taxon>
        <taxon>Colletotrichum graminicola species complex</taxon>
    </lineage>
</organism>
<reference evidence="2" key="1">
    <citation type="submission" date="2021-06" db="EMBL/GenBank/DDBJ databases">
        <title>Comparative genomics, transcriptomics and evolutionary studies reveal genomic signatures of adaptation to plant cell wall in hemibiotrophic fungi.</title>
        <authorList>
            <consortium name="DOE Joint Genome Institute"/>
            <person name="Baroncelli R."/>
            <person name="Diaz J.F."/>
            <person name="Benocci T."/>
            <person name="Peng M."/>
            <person name="Battaglia E."/>
            <person name="Haridas S."/>
            <person name="Andreopoulos W."/>
            <person name="Labutti K."/>
            <person name="Pangilinan J."/>
            <person name="Floch G.L."/>
            <person name="Makela M.R."/>
            <person name="Henrissat B."/>
            <person name="Grigoriev I.V."/>
            <person name="Crouch J.A."/>
            <person name="De Vries R.P."/>
            <person name="Sukno S.A."/>
            <person name="Thon M.R."/>
        </authorList>
    </citation>
    <scope>NUCLEOTIDE SEQUENCE</scope>
    <source>
        <strain evidence="2">MAFF235873</strain>
    </source>
</reference>
<dbReference type="AlphaFoldDB" id="A0AAD9HTJ9"/>
<gene>
    <name evidence="2" type="ORF">LX32DRAFT_341055</name>
</gene>
<feature type="signal peptide" evidence="1">
    <location>
        <begin position="1"/>
        <end position="27"/>
    </location>
</feature>
<name>A0AAD9HTJ9_9PEZI</name>
<proteinExistence type="predicted"/>